<proteinExistence type="predicted"/>
<evidence type="ECO:0000313" key="1">
    <source>
        <dbReference type="Proteomes" id="UP001515500"/>
    </source>
</evidence>
<sequence length="141" mass="16892">MKLNVIGIETNPRIADCIVDILKNRIRDHRQSLKKYYLNFSSYEDAKRKKPNEFITQENWEDLCDYWNNDKTKEKAEKAKVSRSYMKTPHNQGSKSFVVVRHELMRKDDETGEQHECHRIELYKSTHYKEGKRMDFTGSKC</sequence>
<dbReference type="PANTHER" id="PTHR33144:SF35">
    <property type="entry name" value="TRANSPOSASE, PTTA_EN_SPM, PLANT-RELATED"/>
    <property type="match status" value="1"/>
</dbReference>
<dbReference type="InterPro" id="IPR004252">
    <property type="entry name" value="Probable_transposase_24"/>
</dbReference>
<name>A0AB40D1Q1_DIOCR</name>
<dbReference type="Proteomes" id="UP001515500">
    <property type="component" value="Chromosome 19"/>
</dbReference>
<evidence type="ECO:0000313" key="2">
    <source>
        <dbReference type="RefSeq" id="XP_039146226.1"/>
    </source>
</evidence>
<keyword evidence="1" id="KW-1185">Reference proteome</keyword>
<organism evidence="1 2">
    <name type="scientific">Dioscorea cayennensis subsp. rotundata</name>
    <name type="common">White Guinea yam</name>
    <name type="synonym">Dioscorea rotundata</name>
    <dbReference type="NCBI Taxonomy" id="55577"/>
    <lineage>
        <taxon>Eukaryota</taxon>
        <taxon>Viridiplantae</taxon>
        <taxon>Streptophyta</taxon>
        <taxon>Embryophyta</taxon>
        <taxon>Tracheophyta</taxon>
        <taxon>Spermatophyta</taxon>
        <taxon>Magnoliopsida</taxon>
        <taxon>Liliopsida</taxon>
        <taxon>Dioscoreales</taxon>
        <taxon>Dioscoreaceae</taxon>
        <taxon>Dioscorea</taxon>
    </lineage>
</organism>
<gene>
    <name evidence="2" type="primary">LOC120283584</name>
</gene>
<dbReference type="RefSeq" id="XP_039146226.1">
    <property type="nucleotide sequence ID" value="XM_039290292.1"/>
</dbReference>
<dbReference type="GeneID" id="120283584"/>
<dbReference type="PANTHER" id="PTHR33144">
    <property type="entry name" value="OS10G0409366 PROTEIN-RELATED"/>
    <property type="match status" value="1"/>
</dbReference>
<dbReference type="Pfam" id="PF03004">
    <property type="entry name" value="Transposase_24"/>
    <property type="match status" value="1"/>
</dbReference>
<dbReference type="AlphaFoldDB" id="A0AB40D1Q1"/>
<accession>A0AB40D1Q1</accession>
<reference evidence="2" key="1">
    <citation type="submission" date="2025-08" db="UniProtKB">
        <authorList>
            <consortium name="RefSeq"/>
        </authorList>
    </citation>
    <scope>IDENTIFICATION</scope>
</reference>
<protein>
    <submittedName>
        <fullName evidence="2">Uncharacterized protein LOC120283584</fullName>
    </submittedName>
</protein>